<evidence type="ECO:0000313" key="3">
    <source>
        <dbReference type="Proteomes" id="UP001499979"/>
    </source>
</evidence>
<name>A0ABP4F8H6_9ACTN</name>
<evidence type="ECO:0008006" key="4">
    <source>
        <dbReference type="Google" id="ProtNLM"/>
    </source>
</evidence>
<comment type="caution">
    <text evidence="2">The sequence shown here is derived from an EMBL/GenBank/DDBJ whole genome shotgun (WGS) entry which is preliminary data.</text>
</comment>
<keyword evidence="3" id="KW-1185">Reference proteome</keyword>
<sequence>MMKRSSRIAGIFVLATILAIFALATPPAANAASVSVSGTVACRNGLPVVGVWVNSTGGGSKFAGWTRRSGMPWVADYSTTLSSASSTTIRLDIGCGDAGGGRWLSNNRTGDYGGSGSRVINALCNEPSGSASPAVRCSLWNNTVLIGMPASGYYDRFGYSPFSSHPGDDVATDIYQTDGTAAVLRAAAPTSANLTMKIGSRYGSCSGAAGTGLTVNVYRNGTYIGFYRVTHLNNVSLTAGAAVYNGTVLGTFHKWDLHNSCYDVSTPEGVHVHVGLFNAEGLHQGWACYSPSLSSRTWYTEGRWIGSLGPNGISTGHQPCP</sequence>
<evidence type="ECO:0000256" key="1">
    <source>
        <dbReference type="SAM" id="SignalP"/>
    </source>
</evidence>
<gene>
    <name evidence="2" type="ORF">GCM10009606_42120</name>
</gene>
<feature type="chain" id="PRO_5046295916" description="M23 family metallopeptidase" evidence="1">
    <location>
        <begin position="32"/>
        <end position="321"/>
    </location>
</feature>
<evidence type="ECO:0000313" key="2">
    <source>
        <dbReference type="EMBL" id="GAA1159612.1"/>
    </source>
</evidence>
<feature type="signal peptide" evidence="1">
    <location>
        <begin position="1"/>
        <end position="31"/>
    </location>
</feature>
<dbReference type="Proteomes" id="UP001499979">
    <property type="component" value="Unassembled WGS sequence"/>
</dbReference>
<proteinExistence type="predicted"/>
<protein>
    <recommendedName>
        <fullName evidence="4">M23 family metallopeptidase</fullName>
    </recommendedName>
</protein>
<organism evidence="2 3">
    <name type="scientific">Nocardioides aquiterrae</name>
    <dbReference type="NCBI Taxonomy" id="203799"/>
    <lineage>
        <taxon>Bacteria</taxon>
        <taxon>Bacillati</taxon>
        <taxon>Actinomycetota</taxon>
        <taxon>Actinomycetes</taxon>
        <taxon>Propionibacteriales</taxon>
        <taxon>Nocardioidaceae</taxon>
        <taxon>Nocardioides</taxon>
    </lineage>
</organism>
<keyword evidence="1" id="KW-0732">Signal</keyword>
<accession>A0ABP4F8H6</accession>
<dbReference type="EMBL" id="BAAAJE010000026">
    <property type="protein sequence ID" value="GAA1159612.1"/>
    <property type="molecule type" value="Genomic_DNA"/>
</dbReference>
<reference evidence="3" key="1">
    <citation type="journal article" date="2019" name="Int. J. Syst. Evol. Microbiol.">
        <title>The Global Catalogue of Microorganisms (GCM) 10K type strain sequencing project: providing services to taxonomists for standard genome sequencing and annotation.</title>
        <authorList>
            <consortium name="The Broad Institute Genomics Platform"/>
            <consortium name="The Broad Institute Genome Sequencing Center for Infectious Disease"/>
            <person name="Wu L."/>
            <person name="Ma J."/>
        </authorList>
    </citation>
    <scope>NUCLEOTIDE SEQUENCE [LARGE SCALE GENOMIC DNA]</scope>
    <source>
        <strain evidence="3">JCM 11813</strain>
    </source>
</reference>